<keyword evidence="5" id="KW-0698">rRNA processing</keyword>
<dbReference type="PANTHER" id="PTHR22807">
    <property type="entry name" value="NOP2 YEAST -RELATED NOL1/NOP2/FMU SUN DOMAIN-CONTAINING"/>
    <property type="match status" value="1"/>
</dbReference>
<proteinExistence type="inferred from homology"/>
<keyword evidence="16" id="KW-1185">Reference proteome</keyword>
<dbReference type="CDD" id="cd02440">
    <property type="entry name" value="AdoMet_MTases"/>
    <property type="match status" value="1"/>
</dbReference>
<dbReference type="NCBIfam" id="TIGR00446">
    <property type="entry name" value="nop2p"/>
    <property type="match status" value="1"/>
</dbReference>
<protein>
    <recommendedName>
        <fullName evidence="3">16S rRNA (cytosine(967)-C(5))-methyltransferase</fullName>
        <ecNumber evidence="3">2.1.1.176</ecNumber>
    </recommendedName>
    <alternativeName>
        <fullName evidence="10">16S rRNA m5C967 methyltransferase</fullName>
    </alternativeName>
    <alternativeName>
        <fullName evidence="11">rRNA (cytosine-C(5)-)-methyltransferase RsmB</fullName>
    </alternativeName>
</protein>
<feature type="binding site" evidence="13">
    <location>
        <begin position="260"/>
        <end position="266"/>
    </location>
    <ligand>
        <name>S-adenosyl-L-methionine</name>
        <dbReference type="ChEBI" id="CHEBI:59789"/>
    </ligand>
</feature>
<dbReference type="InterPro" id="IPR049560">
    <property type="entry name" value="MeTrfase_RsmB-F_NOP2_cat"/>
</dbReference>
<keyword evidence="7 13" id="KW-0808">Transferase</keyword>
<evidence type="ECO:0000256" key="12">
    <source>
        <dbReference type="ARBA" id="ARBA00047283"/>
    </source>
</evidence>
<keyword evidence="4" id="KW-0963">Cytoplasm</keyword>
<evidence type="ECO:0000256" key="5">
    <source>
        <dbReference type="ARBA" id="ARBA00022552"/>
    </source>
</evidence>
<evidence type="ECO:0000256" key="3">
    <source>
        <dbReference type="ARBA" id="ARBA00012140"/>
    </source>
</evidence>
<dbReference type="InterPro" id="IPR006027">
    <property type="entry name" value="NusB_RsmB_TIM44"/>
</dbReference>
<sequence length="443" mass="51174">MKTAREIALQAIYDIENNGLYSNIAVNKYLKGSKLDNKDRGFATELIYGVIENKYFLEYIIDDFSSIKTNKLSPYVKAILKMGIYQILFLDSVTDFAAVNESVNLCKKYYKKAYGFVNGVLRNVLRNERNIKYPNKNTDLVKHLSIKYSYQPWMIKKWIKQFGEEFVEDLLQANSEKPPIYIRVNTLKTNIHDLIQKLKDQDINCDKVNLIDNCIKVYNIKNIENNDLFKKGYFQVQDISSMIVGHVINPKQNSLILDCCSAPGGKSTHLAELMKNTGTVIARDIFEHKLKLIHQSAERLGLSNIKIEKFDATELDDKNIGKFDYVLVDAPCSGFGIIRRKPEIKYKDKNEVKDLPKIQEKIINTNSKYVKKGGLLIYSTCTIEDEENIEIVNKFLRKNSNFELEPIENVKIDLENQSNGYIKLYPNIHGMDGFFIAKIRRVR</sequence>
<organism evidence="15 16">
    <name type="scientific">Alkalithermobacter paradoxus</name>
    <dbReference type="NCBI Taxonomy" id="29349"/>
    <lineage>
        <taxon>Bacteria</taxon>
        <taxon>Bacillati</taxon>
        <taxon>Bacillota</taxon>
        <taxon>Clostridia</taxon>
        <taxon>Peptostreptococcales</taxon>
        <taxon>Tepidibacteraceae</taxon>
        <taxon>Alkalithermobacter</taxon>
    </lineage>
</organism>
<keyword evidence="6 13" id="KW-0489">Methyltransferase</keyword>
<evidence type="ECO:0000259" key="14">
    <source>
        <dbReference type="PROSITE" id="PS51686"/>
    </source>
</evidence>
<evidence type="ECO:0000256" key="2">
    <source>
        <dbReference type="ARBA" id="ARBA00004496"/>
    </source>
</evidence>
<dbReference type="FunFam" id="3.40.50.150:FF:000022">
    <property type="entry name" value="Ribosomal RNA small subunit methyltransferase B"/>
    <property type="match status" value="1"/>
</dbReference>
<dbReference type="Pfam" id="PF22458">
    <property type="entry name" value="RsmF-B_ferredox"/>
    <property type="match status" value="1"/>
</dbReference>
<gene>
    <name evidence="15" type="primary">rsmB</name>
    <name evidence="15" type="ORF">CLOTH_01910</name>
</gene>
<feature type="binding site" evidence="13">
    <location>
        <position position="311"/>
    </location>
    <ligand>
        <name>S-adenosyl-L-methionine</name>
        <dbReference type="ChEBI" id="CHEBI:59789"/>
    </ligand>
</feature>
<dbReference type="FunFam" id="3.30.70.1170:FF:000003">
    <property type="entry name" value="16S rRNA (Cytosine(967)-C(5))-methyltransferase RsmB"/>
    <property type="match status" value="1"/>
</dbReference>
<dbReference type="OrthoDB" id="9810297at2"/>
<dbReference type="Pfam" id="PF01029">
    <property type="entry name" value="NusB"/>
    <property type="match status" value="1"/>
</dbReference>
<evidence type="ECO:0000313" key="15">
    <source>
        <dbReference type="EMBL" id="OPJ56909.1"/>
    </source>
</evidence>
<name>A0A1V4IAE8_9FIRM</name>
<evidence type="ECO:0000256" key="9">
    <source>
        <dbReference type="ARBA" id="ARBA00022884"/>
    </source>
</evidence>
<dbReference type="Proteomes" id="UP000190140">
    <property type="component" value="Unassembled WGS sequence"/>
</dbReference>
<dbReference type="GO" id="GO:0003723">
    <property type="term" value="F:RNA binding"/>
    <property type="evidence" value="ECO:0007669"/>
    <property type="project" value="UniProtKB-UniRule"/>
</dbReference>
<evidence type="ECO:0000256" key="13">
    <source>
        <dbReference type="PROSITE-ProRule" id="PRU01023"/>
    </source>
</evidence>
<feature type="binding site" evidence="13">
    <location>
        <position position="329"/>
    </location>
    <ligand>
        <name>S-adenosyl-L-methionine</name>
        <dbReference type="ChEBI" id="CHEBI:59789"/>
    </ligand>
</feature>
<feature type="binding site" evidence="13">
    <location>
        <position position="284"/>
    </location>
    <ligand>
        <name>S-adenosyl-L-methionine</name>
        <dbReference type="ChEBI" id="CHEBI:59789"/>
    </ligand>
</feature>
<dbReference type="PRINTS" id="PR02008">
    <property type="entry name" value="RCMTFAMILY"/>
</dbReference>
<reference evidence="15 16" key="1">
    <citation type="submission" date="2017-03" db="EMBL/GenBank/DDBJ databases">
        <title>Genome sequence of Clostridium thermoalcaliphilum DSM 7309.</title>
        <authorList>
            <person name="Poehlein A."/>
            <person name="Daniel R."/>
        </authorList>
    </citation>
    <scope>NUCLEOTIDE SEQUENCE [LARGE SCALE GENOMIC DNA]</scope>
    <source>
        <strain evidence="15 16">DSM 7309</strain>
    </source>
</reference>
<accession>A0A1V4IAE8</accession>
<dbReference type="Gene3D" id="1.10.940.10">
    <property type="entry name" value="NusB-like"/>
    <property type="match status" value="1"/>
</dbReference>
<dbReference type="FunFam" id="1.10.940.10:FF:000006">
    <property type="entry name" value="16S rRNA (Cytosine(967)-C(5))-methyltransferase RsmB"/>
    <property type="match status" value="1"/>
</dbReference>
<keyword evidence="9 13" id="KW-0694">RNA-binding</keyword>
<dbReference type="InterPro" id="IPR023267">
    <property type="entry name" value="RCMT"/>
</dbReference>
<dbReference type="InterPro" id="IPR054728">
    <property type="entry name" value="RsmB-like_ferredoxin"/>
</dbReference>
<evidence type="ECO:0000313" key="16">
    <source>
        <dbReference type="Proteomes" id="UP000190140"/>
    </source>
</evidence>
<evidence type="ECO:0000256" key="6">
    <source>
        <dbReference type="ARBA" id="ARBA00022603"/>
    </source>
</evidence>
<feature type="domain" description="SAM-dependent MTase RsmB/NOP-type" evidence="14">
    <location>
        <begin position="170"/>
        <end position="442"/>
    </location>
</feature>
<dbReference type="SUPFAM" id="SSF53335">
    <property type="entry name" value="S-adenosyl-L-methionine-dependent methyltransferases"/>
    <property type="match status" value="1"/>
</dbReference>
<dbReference type="GO" id="GO:0008649">
    <property type="term" value="F:rRNA methyltransferase activity"/>
    <property type="evidence" value="ECO:0007669"/>
    <property type="project" value="InterPro"/>
</dbReference>
<comment type="function">
    <text evidence="1">Specifically methylates the cytosine at position 967 (m5C967) of 16S rRNA.</text>
</comment>
<dbReference type="InterPro" id="IPR029063">
    <property type="entry name" value="SAM-dependent_MTases_sf"/>
</dbReference>
<evidence type="ECO:0000256" key="1">
    <source>
        <dbReference type="ARBA" id="ARBA00002724"/>
    </source>
</evidence>
<dbReference type="AlphaFoldDB" id="A0A1V4IAE8"/>
<evidence type="ECO:0000256" key="7">
    <source>
        <dbReference type="ARBA" id="ARBA00022679"/>
    </source>
</evidence>
<comment type="similarity">
    <text evidence="13">Belongs to the class I-like SAM-binding methyltransferase superfamily. RsmB/NOP family.</text>
</comment>
<dbReference type="EC" id="2.1.1.176" evidence="3"/>
<feature type="active site" description="Nucleophile" evidence="13">
    <location>
        <position position="381"/>
    </location>
</feature>
<dbReference type="RefSeq" id="WP_079410297.1">
    <property type="nucleotide sequence ID" value="NZ_MZGW01000001.1"/>
</dbReference>
<dbReference type="SUPFAM" id="SSF48013">
    <property type="entry name" value="NusB-like"/>
    <property type="match status" value="1"/>
</dbReference>
<dbReference type="Gene3D" id="3.40.50.150">
    <property type="entry name" value="Vaccinia Virus protein VP39"/>
    <property type="match status" value="1"/>
</dbReference>
<dbReference type="GO" id="GO:0006355">
    <property type="term" value="P:regulation of DNA-templated transcription"/>
    <property type="evidence" value="ECO:0007669"/>
    <property type="project" value="InterPro"/>
</dbReference>
<comment type="caution">
    <text evidence="15">The sequence shown here is derived from an EMBL/GenBank/DDBJ whole genome shotgun (WGS) entry which is preliminary data.</text>
</comment>
<comment type="subcellular location">
    <subcellularLocation>
        <location evidence="2">Cytoplasm</location>
    </subcellularLocation>
</comment>
<evidence type="ECO:0000256" key="8">
    <source>
        <dbReference type="ARBA" id="ARBA00022691"/>
    </source>
</evidence>
<dbReference type="EMBL" id="MZGW01000001">
    <property type="protein sequence ID" value="OPJ56909.1"/>
    <property type="molecule type" value="Genomic_DNA"/>
</dbReference>
<dbReference type="InterPro" id="IPR004573">
    <property type="entry name" value="rRNA_ssu_MeTfrase_B"/>
</dbReference>
<dbReference type="PANTHER" id="PTHR22807:SF53">
    <property type="entry name" value="RIBOSOMAL RNA SMALL SUBUNIT METHYLTRANSFERASE B-RELATED"/>
    <property type="match status" value="1"/>
</dbReference>
<evidence type="ECO:0000256" key="11">
    <source>
        <dbReference type="ARBA" id="ARBA00031088"/>
    </source>
</evidence>
<keyword evidence="8 13" id="KW-0949">S-adenosyl-L-methionine</keyword>
<dbReference type="PROSITE" id="PS51686">
    <property type="entry name" value="SAM_MT_RSMB_NOP"/>
    <property type="match status" value="1"/>
</dbReference>
<evidence type="ECO:0000256" key="4">
    <source>
        <dbReference type="ARBA" id="ARBA00022490"/>
    </source>
</evidence>
<dbReference type="NCBIfam" id="NF011494">
    <property type="entry name" value="PRK14902.1"/>
    <property type="match status" value="1"/>
</dbReference>
<dbReference type="STRING" id="29349.CLOTH_01910"/>
<comment type="catalytic activity">
    <reaction evidence="12">
        <text>cytidine(967) in 16S rRNA + S-adenosyl-L-methionine = 5-methylcytidine(967) in 16S rRNA + S-adenosyl-L-homocysteine + H(+)</text>
        <dbReference type="Rhea" id="RHEA:42748"/>
        <dbReference type="Rhea" id="RHEA-COMP:10219"/>
        <dbReference type="Rhea" id="RHEA-COMP:10220"/>
        <dbReference type="ChEBI" id="CHEBI:15378"/>
        <dbReference type="ChEBI" id="CHEBI:57856"/>
        <dbReference type="ChEBI" id="CHEBI:59789"/>
        <dbReference type="ChEBI" id="CHEBI:74483"/>
        <dbReference type="ChEBI" id="CHEBI:82748"/>
        <dbReference type="EC" id="2.1.1.176"/>
    </reaction>
</comment>
<dbReference type="InterPro" id="IPR001678">
    <property type="entry name" value="MeTrfase_RsmB-F_NOP2_dom"/>
</dbReference>
<dbReference type="NCBIfam" id="TIGR00563">
    <property type="entry name" value="rsmB"/>
    <property type="match status" value="1"/>
</dbReference>
<dbReference type="InterPro" id="IPR035926">
    <property type="entry name" value="NusB-like_sf"/>
</dbReference>
<dbReference type="Gene3D" id="3.30.70.1170">
    <property type="entry name" value="Sun protein, domain 3"/>
    <property type="match status" value="1"/>
</dbReference>
<dbReference type="Pfam" id="PF01189">
    <property type="entry name" value="Methyltr_RsmB-F"/>
    <property type="match status" value="1"/>
</dbReference>
<dbReference type="GO" id="GO:0005737">
    <property type="term" value="C:cytoplasm"/>
    <property type="evidence" value="ECO:0007669"/>
    <property type="project" value="UniProtKB-SubCell"/>
</dbReference>
<dbReference type="InterPro" id="IPR011023">
    <property type="entry name" value="Nop2p"/>
</dbReference>
<evidence type="ECO:0000256" key="10">
    <source>
        <dbReference type="ARBA" id="ARBA00030399"/>
    </source>
</evidence>